<reference evidence="1" key="2">
    <citation type="submission" date="2020-11" db="EMBL/GenBank/DDBJ databases">
        <authorList>
            <person name="McCartney M.A."/>
            <person name="Auch B."/>
            <person name="Kono T."/>
            <person name="Mallez S."/>
            <person name="Becker A."/>
            <person name="Gohl D.M."/>
            <person name="Silverstein K.A.T."/>
            <person name="Koren S."/>
            <person name="Bechman K.B."/>
            <person name="Herman A."/>
            <person name="Abrahante J.E."/>
            <person name="Garbe J."/>
        </authorList>
    </citation>
    <scope>NUCLEOTIDE SEQUENCE</scope>
    <source>
        <strain evidence="1">Duluth1</strain>
        <tissue evidence="1">Whole animal</tissue>
    </source>
</reference>
<protein>
    <submittedName>
        <fullName evidence="1">Uncharacterized protein</fullName>
    </submittedName>
</protein>
<dbReference type="AlphaFoldDB" id="A0A9D4IU05"/>
<accession>A0A9D4IU05</accession>
<keyword evidence="2" id="KW-1185">Reference proteome</keyword>
<evidence type="ECO:0000313" key="2">
    <source>
        <dbReference type="Proteomes" id="UP000828390"/>
    </source>
</evidence>
<gene>
    <name evidence="1" type="ORF">DPMN_162714</name>
</gene>
<dbReference type="Proteomes" id="UP000828390">
    <property type="component" value="Unassembled WGS sequence"/>
</dbReference>
<name>A0A9D4IU05_DREPO</name>
<dbReference type="EMBL" id="JAIWYP010000008">
    <property type="protein sequence ID" value="KAH3784747.1"/>
    <property type="molecule type" value="Genomic_DNA"/>
</dbReference>
<evidence type="ECO:0000313" key="1">
    <source>
        <dbReference type="EMBL" id="KAH3784747.1"/>
    </source>
</evidence>
<sequence length="82" mass="9616">MSEIPWLEILLAWNLHDRDTMVRNLVGLEPPCQRYHGKKSCWPGTSMSEIPWLEILLAWNLHVRDTTVRNLVGLEPPKRFLP</sequence>
<organism evidence="1 2">
    <name type="scientific">Dreissena polymorpha</name>
    <name type="common">Zebra mussel</name>
    <name type="synonym">Mytilus polymorpha</name>
    <dbReference type="NCBI Taxonomy" id="45954"/>
    <lineage>
        <taxon>Eukaryota</taxon>
        <taxon>Metazoa</taxon>
        <taxon>Spiralia</taxon>
        <taxon>Lophotrochozoa</taxon>
        <taxon>Mollusca</taxon>
        <taxon>Bivalvia</taxon>
        <taxon>Autobranchia</taxon>
        <taxon>Heteroconchia</taxon>
        <taxon>Euheterodonta</taxon>
        <taxon>Imparidentia</taxon>
        <taxon>Neoheterodontei</taxon>
        <taxon>Myida</taxon>
        <taxon>Dreissenoidea</taxon>
        <taxon>Dreissenidae</taxon>
        <taxon>Dreissena</taxon>
    </lineage>
</organism>
<reference evidence="1" key="1">
    <citation type="journal article" date="2019" name="bioRxiv">
        <title>The Genome of the Zebra Mussel, Dreissena polymorpha: A Resource for Invasive Species Research.</title>
        <authorList>
            <person name="McCartney M.A."/>
            <person name="Auch B."/>
            <person name="Kono T."/>
            <person name="Mallez S."/>
            <person name="Zhang Y."/>
            <person name="Obille A."/>
            <person name="Becker A."/>
            <person name="Abrahante J.E."/>
            <person name="Garbe J."/>
            <person name="Badalamenti J.P."/>
            <person name="Herman A."/>
            <person name="Mangelson H."/>
            <person name="Liachko I."/>
            <person name="Sullivan S."/>
            <person name="Sone E.D."/>
            <person name="Koren S."/>
            <person name="Silverstein K.A.T."/>
            <person name="Beckman K.B."/>
            <person name="Gohl D.M."/>
        </authorList>
    </citation>
    <scope>NUCLEOTIDE SEQUENCE</scope>
    <source>
        <strain evidence="1">Duluth1</strain>
        <tissue evidence="1">Whole animal</tissue>
    </source>
</reference>
<comment type="caution">
    <text evidence="1">The sequence shown here is derived from an EMBL/GenBank/DDBJ whole genome shotgun (WGS) entry which is preliminary data.</text>
</comment>
<proteinExistence type="predicted"/>